<organism evidence="2">
    <name type="scientific">Gracilinema caldarium</name>
    <dbReference type="NCBI Taxonomy" id="215591"/>
    <lineage>
        <taxon>Bacteria</taxon>
        <taxon>Pseudomonadati</taxon>
        <taxon>Spirochaetota</taxon>
        <taxon>Spirochaetia</taxon>
        <taxon>Spirochaetales</taxon>
        <taxon>Breznakiellaceae</taxon>
        <taxon>Gracilinema</taxon>
    </lineage>
</organism>
<dbReference type="SUPFAM" id="SSF52540">
    <property type="entry name" value="P-loop containing nucleoside triphosphate hydrolases"/>
    <property type="match status" value="1"/>
</dbReference>
<evidence type="ECO:0000313" key="2">
    <source>
        <dbReference type="EMBL" id="HFH28386.1"/>
    </source>
</evidence>
<dbReference type="PANTHER" id="PTHR34825:SF1">
    <property type="entry name" value="AAA-ATPASE-LIKE DOMAIN-CONTAINING PROTEIN"/>
    <property type="match status" value="1"/>
</dbReference>
<feature type="domain" description="AAA-ATPase-like" evidence="1">
    <location>
        <begin position="5"/>
        <end position="205"/>
    </location>
</feature>
<name>A0A7C3IP52_9SPIR</name>
<dbReference type="AlphaFoldDB" id="A0A7C3IP52"/>
<dbReference type="InterPro" id="IPR027417">
    <property type="entry name" value="P-loop_NTPase"/>
</dbReference>
<dbReference type="Pfam" id="PF09820">
    <property type="entry name" value="AAA-ATPase_like"/>
    <property type="match status" value="1"/>
</dbReference>
<reference evidence="2" key="1">
    <citation type="journal article" date="2020" name="mSystems">
        <title>Genome- and Community-Level Interaction Insights into Carbon Utilization and Element Cycling Functions of Hydrothermarchaeota in Hydrothermal Sediment.</title>
        <authorList>
            <person name="Zhou Z."/>
            <person name="Liu Y."/>
            <person name="Xu W."/>
            <person name="Pan J."/>
            <person name="Luo Z.H."/>
            <person name="Li M."/>
        </authorList>
    </citation>
    <scope>NUCLEOTIDE SEQUENCE [LARGE SCALE GENOMIC DNA]</scope>
    <source>
        <strain evidence="2">SpSt-503</strain>
    </source>
</reference>
<accession>A0A7C3IP52</accession>
<dbReference type="InterPro" id="IPR012547">
    <property type="entry name" value="PDDEXK_9"/>
</dbReference>
<dbReference type="EMBL" id="DSVL01000078">
    <property type="protein sequence ID" value="HFH28386.1"/>
    <property type="molecule type" value="Genomic_DNA"/>
</dbReference>
<comment type="caution">
    <text evidence="2">The sequence shown here is derived from an EMBL/GenBank/DDBJ whole genome shotgun (WGS) entry which is preliminary data.</text>
</comment>
<dbReference type="PANTHER" id="PTHR34825">
    <property type="entry name" value="CONSERVED PROTEIN, WITH A WEAK D-GALACTARATE DEHYDRATASE/ALTRONATE HYDROLASE DOMAIN"/>
    <property type="match status" value="1"/>
</dbReference>
<evidence type="ECO:0000259" key="1">
    <source>
        <dbReference type="Pfam" id="PF09820"/>
    </source>
</evidence>
<dbReference type="InterPro" id="IPR018631">
    <property type="entry name" value="AAA-ATPase-like_dom"/>
</dbReference>
<proteinExistence type="predicted"/>
<sequence>MKRLPIGMQTFSELIKNNYYYVDKTPFVYKLVSSGKFYFLSRPRRFGKTLFLDTLAEAMAGNRELFKGLYLYDKYDFKSHPVIRLSFGSGDYSKLQSELETAFELMFSNNYRELKLPRPDASTYKNPKLALADLIQRAYDRYEAPVAVLIDEYDKPILDNLTRPEVAREARDILKNLYSVLKDYDRYIRLAFITGVSKFSKLSLFSGLNNLEDITVNPEFGEICGYTQEDLETDFAEAMEGARMDLVQLWYNGYSYLGKKLYNPFDILLFLSNGKTFSNYWWQTGSPGFLIEILKRQRYYLPDLENSRASEELLNAFDIDRIDIRALLWQAGYLTIKDIQTNPMGVRFFTLGVPNIEVQYSLNQFFLYYLSDSQDLPIKFGSQIEAALERADLEALVGVLKSLFAGIPYNNYVNNEIVSAEGFWASLVYVFFAALGYRVVCEDATNHGRIDMTLETFTNVFIIEFKVDTAEPPLGQIERRRYWEKYQGLGKRIHLLGITFSSEERNITGWEAKSI</sequence>
<gene>
    <name evidence="2" type="ORF">ENS59_02585</name>
</gene>
<dbReference type="Pfam" id="PF08011">
    <property type="entry name" value="PDDEXK_9"/>
    <property type="match status" value="1"/>
</dbReference>
<protein>
    <recommendedName>
        <fullName evidence="1">AAA-ATPase-like domain-containing protein</fullName>
    </recommendedName>
</protein>